<sequence length="216" mass="23808">MSPGSNAESYPAFAHIGLRENPGKTLNQTPVDTAMSTCDSTVPRIFLFGDFLLPHSFQKTKLLLWLTAPAACYWPSSKLVGSEDGQPVLKMANNRLKHVNQLNDICGQYGMEKNANKTKTMVVARKIKKVNLRILNEAVEQVDSFKYLGYTINSNMSCNQEVIKRIVVVNKSADMSLSHKCHRPGLGSNPQPRAQNSSAIPTALPRPKAVAVKEKV</sequence>
<evidence type="ECO:0000313" key="3">
    <source>
        <dbReference type="Proteomes" id="UP001148838"/>
    </source>
</evidence>
<organism evidence="2 3">
    <name type="scientific">Periplaneta americana</name>
    <name type="common">American cockroach</name>
    <name type="synonym">Blatta americana</name>
    <dbReference type="NCBI Taxonomy" id="6978"/>
    <lineage>
        <taxon>Eukaryota</taxon>
        <taxon>Metazoa</taxon>
        <taxon>Ecdysozoa</taxon>
        <taxon>Arthropoda</taxon>
        <taxon>Hexapoda</taxon>
        <taxon>Insecta</taxon>
        <taxon>Pterygota</taxon>
        <taxon>Neoptera</taxon>
        <taxon>Polyneoptera</taxon>
        <taxon>Dictyoptera</taxon>
        <taxon>Blattodea</taxon>
        <taxon>Blattoidea</taxon>
        <taxon>Blattidae</taxon>
        <taxon>Blattinae</taxon>
        <taxon>Periplaneta</taxon>
    </lineage>
</organism>
<feature type="compositionally biased region" description="Polar residues" evidence="1">
    <location>
        <begin position="188"/>
        <end position="200"/>
    </location>
</feature>
<dbReference type="Proteomes" id="UP001148838">
    <property type="component" value="Unassembled WGS sequence"/>
</dbReference>
<proteinExistence type="predicted"/>
<name>A0ABQ8T1N7_PERAM</name>
<dbReference type="EMBL" id="JAJSOF020000017">
    <property type="protein sequence ID" value="KAJ4440394.1"/>
    <property type="molecule type" value="Genomic_DNA"/>
</dbReference>
<feature type="region of interest" description="Disordered" evidence="1">
    <location>
        <begin position="179"/>
        <end position="216"/>
    </location>
</feature>
<comment type="caution">
    <text evidence="2">The sequence shown here is derived from an EMBL/GenBank/DDBJ whole genome shotgun (WGS) entry which is preliminary data.</text>
</comment>
<reference evidence="2 3" key="1">
    <citation type="journal article" date="2022" name="Allergy">
        <title>Genome assembly and annotation of Periplaneta americana reveal a comprehensive cockroach allergen profile.</title>
        <authorList>
            <person name="Wang L."/>
            <person name="Xiong Q."/>
            <person name="Saelim N."/>
            <person name="Wang L."/>
            <person name="Nong W."/>
            <person name="Wan A.T."/>
            <person name="Shi M."/>
            <person name="Liu X."/>
            <person name="Cao Q."/>
            <person name="Hui J.H.L."/>
            <person name="Sookrung N."/>
            <person name="Leung T.F."/>
            <person name="Tungtrongchitr A."/>
            <person name="Tsui S.K.W."/>
        </authorList>
    </citation>
    <scope>NUCLEOTIDE SEQUENCE [LARGE SCALE GENOMIC DNA]</scope>
    <source>
        <strain evidence="2">PWHHKU_190912</strain>
    </source>
</reference>
<evidence type="ECO:0000256" key="1">
    <source>
        <dbReference type="SAM" id="MobiDB-lite"/>
    </source>
</evidence>
<keyword evidence="3" id="KW-1185">Reference proteome</keyword>
<gene>
    <name evidence="2" type="ORF">ANN_08535</name>
</gene>
<accession>A0ABQ8T1N7</accession>
<protein>
    <submittedName>
        <fullName evidence="2">Uncharacterized protein</fullName>
    </submittedName>
</protein>
<evidence type="ECO:0000313" key="2">
    <source>
        <dbReference type="EMBL" id="KAJ4440394.1"/>
    </source>
</evidence>